<keyword evidence="3" id="KW-1185">Reference proteome</keyword>
<evidence type="ECO:0000313" key="2">
    <source>
        <dbReference type="EMBL" id="TPX50163.1"/>
    </source>
</evidence>
<dbReference type="GO" id="GO:0046521">
    <property type="term" value="P:sphingoid catabolic process"/>
    <property type="evidence" value="ECO:0007669"/>
    <property type="project" value="TreeGrafter"/>
</dbReference>
<keyword evidence="1" id="KW-0812">Transmembrane</keyword>
<dbReference type="GO" id="GO:0005783">
    <property type="term" value="C:endoplasmic reticulum"/>
    <property type="evidence" value="ECO:0007669"/>
    <property type="project" value="TreeGrafter"/>
</dbReference>
<dbReference type="Pfam" id="PF06127">
    <property type="entry name" value="Mpo1-like"/>
    <property type="match status" value="1"/>
</dbReference>
<dbReference type="PANTHER" id="PTHR28026">
    <property type="entry name" value="DUF962 DOMAIN PROTEIN (AFU_ORTHOLOGUE AFUA_8G05310)"/>
    <property type="match status" value="1"/>
</dbReference>
<comment type="caution">
    <text evidence="2">The sequence shown here is derived from an EMBL/GenBank/DDBJ whole genome shotgun (WGS) entry which is preliminary data.</text>
</comment>
<dbReference type="EMBL" id="QEAN01000071">
    <property type="protein sequence ID" value="TPX50163.1"/>
    <property type="molecule type" value="Genomic_DNA"/>
</dbReference>
<dbReference type="Proteomes" id="UP000317494">
    <property type="component" value="Unassembled WGS sequence"/>
</dbReference>
<dbReference type="PANTHER" id="PTHR28026:SF9">
    <property type="entry name" value="2-HYDROXY-PALMITIC ACID DIOXYGENASE MPO1"/>
    <property type="match status" value="1"/>
</dbReference>
<evidence type="ECO:0000313" key="3">
    <source>
        <dbReference type="Proteomes" id="UP000317494"/>
    </source>
</evidence>
<evidence type="ECO:0000256" key="1">
    <source>
        <dbReference type="SAM" id="Phobius"/>
    </source>
</evidence>
<gene>
    <name evidence="2" type="ORF">SeMB42_g02348</name>
</gene>
<accession>A0A507DEZ2</accession>
<protein>
    <recommendedName>
        <fullName evidence="4">DUF962 domain-containing protein</fullName>
    </recommendedName>
</protein>
<organism evidence="2 3">
    <name type="scientific">Synchytrium endobioticum</name>
    <dbReference type="NCBI Taxonomy" id="286115"/>
    <lineage>
        <taxon>Eukaryota</taxon>
        <taxon>Fungi</taxon>
        <taxon>Fungi incertae sedis</taxon>
        <taxon>Chytridiomycota</taxon>
        <taxon>Chytridiomycota incertae sedis</taxon>
        <taxon>Chytridiomycetes</taxon>
        <taxon>Synchytriales</taxon>
        <taxon>Synchytriaceae</taxon>
        <taxon>Synchytrium</taxon>
    </lineage>
</organism>
<dbReference type="GO" id="GO:0016020">
    <property type="term" value="C:membrane"/>
    <property type="evidence" value="ECO:0007669"/>
    <property type="project" value="GOC"/>
</dbReference>
<dbReference type="AlphaFoldDB" id="A0A507DEZ2"/>
<reference evidence="2 3" key="1">
    <citation type="journal article" date="2019" name="Sci. Rep.">
        <title>Comparative genomics of chytrid fungi reveal insights into the obligate biotrophic and pathogenic lifestyle of Synchytrium endobioticum.</title>
        <authorList>
            <person name="van de Vossenberg B.T.L.H."/>
            <person name="Warris S."/>
            <person name="Nguyen H.D.T."/>
            <person name="van Gent-Pelzer M.P.E."/>
            <person name="Joly D.L."/>
            <person name="van de Geest H.C."/>
            <person name="Bonants P.J.M."/>
            <person name="Smith D.S."/>
            <person name="Levesque C.A."/>
            <person name="van der Lee T.A.J."/>
        </authorList>
    </citation>
    <scope>NUCLEOTIDE SEQUENCE [LARGE SCALE GENOMIC DNA]</scope>
    <source>
        <strain evidence="2 3">MB42</strain>
    </source>
</reference>
<keyword evidence="1" id="KW-1133">Transmembrane helix</keyword>
<feature type="transmembrane region" description="Helical" evidence="1">
    <location>
        <begin position="27"/>
        <end position="47"/>
    </location>
</feature>
<feature type="transmembrane region" description="Helical" evidence="1">
    <location>
        <begin position="84"/>
        <end position="102"/>
    </location>
</feature>
<proteinExistence type="predicted"/>
<dbReference type="InterPro" id="IPR009305">
    <property type="entry name" value="Mpo1-like"/>
</dbReference>
<name>A0A507DEZ2_9FUNG</name>
<keyword evidence="1" id="KW-0472">Membrane</keyword>
<feature type="transmembrane region" description="Helical" evidence="1">
    <location>
        <begin position="111"/>
        <end position="130"/>
    </location>
</feature>
<evidence type="ECO:0008006" key="4">
    <source>
        <dbReference type="Google" id="ProtNLM"/>
    </source>
</evidence>
<feature type="transmembrane region" description="Helical" evidence="1">
    <location>
        <begin position="59"/>
        <end position="78"/>
    </location>
</feature>
<feature type="transmembrane region" description="Helical" evidence="1">
    <location>
        <begin position="142"/>
        <end position="162"/>
    </location>
</feature>
<dbReference type="VEuPathDB" id="FungiDB:SeMB42_g02348"/>
<sequence length="190" mass="20872">MTAASKLFDLEAQLCSYGAYHSNPLNVAIHMVFVPTIFWSALVFGANTRAAFGWSLAKYLPANLSLFVTLGYAGYFILLEPIASSLYAPVLVGLCRAANVFLKTVPNANSIALLVHLMAWAAQFAGHFLAEGRAPALFDNLIQSLVLAVLFVWMEFLFLLGYRPDLKKKLNARIKADIEAWRKSRGSKAG</sequence>